<sequence length="104" mass="11744">MQITTDRLTIRPFVEADLTEFEKLLQIPEVPGWQMQRENAVGFLKWQISNYEAMDIINGIVCFGIFDKVHGHVLGAVGAGEHDDLYETEICYNLLPSARGQGYA</sequence>
<name>A0ABY5SH83_9BACL</name>
<dbReference type="RefSeq" id="WP_258389177.1">
    <property type="nucleotide sequence ID" value="NZ_CP091430.1"/>
</dbReference>
<organism evidence="2 3">
    <name type="scientific">Paenibacillus spongiae</name>
    <dbReference type="NCBI Taxonomy" id="2909671"/>
    <lineage>
        <taxon>Bacteria</taxon>
        <taxon>Bacillati</taxon>
        <taxon>Bacillota</taxon>
        <taxon>Bacilli</taxon>
        <taxon>Bacillales</taxon>
        <taxon>Paenibacillaceae</taxon>
        <taxon>Paenibacillus</taxon>
    </lineage>
</organism>
<dbReference type="EMBL" id="CP091430">
    <property type="protein sequence ID" value="UVI33124.1"/>
    <property type="molecule type" value="Genomic_DNA"/>
</dbReference>
<feature type="domain" description="N-acetyltransferase" evidence="1">
    <location>
        <begin position="7"/>
        <end position="104"/>
    </location>
</feature>
<reference evidence="2" key="1">
    <citation type="submission" date="2022-01" db="EMBL/GenBank/DDBJ databases">
        <title>Paenibacillus spongiae sp. nov., isolated from marine sponge.</title>
        <authorList>
            <person name="Li Z."/>
            <person name="Zhang M."/>
        </authorList>
    </citation>
    <scope>NUCLEOTIDE SEQUENCE</scope>
    <source>
        <strain evidence="2">PHS-Z3</strain>
    </source>
</reference>
<dbReference type="InterPro" id="IPR000182">
    <property type="entry name" value="GNAT_dom"/>
</dbReference>
<dbReference type="Gene3D" id="3.40.630.30">
    <property type="match status" value="1"/>
</dbReference>
<dbReference type="Proteomes" id="UP001057877">
    <property type="component" value="Chromosome"/>
</dbReference>
<gene>
    <name evidence="2" type="ORF">L1F29_15340</name>
</gene>
<evidence type="ECO:0000259" key="1">
    <source>
        <dbReference type="Pfam" id="PF13302"/>
    </source>
</evidence>
<evidence type="ECO:0000313" key="2">
    <source>
        <dbReference type="EMBL" id="UVI33124.1"/>
    </source>
</evidence>
<dbReference type="InterPro" id="IPR016181">
    <property type="entry name" value="Acyl_CoA_acyltransferase"/>
</dbReference>
<accession>A0ABY5SH83</accession>
<dbReference type="SUPFAM" id="SSF55729">
    <property type="entry name" value="Acyl-CoA N-acyltransferases (Nat)"/>
    <property type="match status" value="1"/>
</dbReference>
<keyword evidence="3" id="KW-1185">Reference proteome</keyword>
<protein>
    <submittedName>
        <fullName evidence="2">GNAT family N-acetyltransferase</fullName>
    </submittedName>
</protein>
<proteinExistence type="predicted"/>
<dbReference type="Pfam" id="PF13302">
    <property type="entry name" value="Acetyltransf_3"/>
    <property type="match status" value="1"/>
</dbReference>
<evidence type="ECO:0000313" key="3">
    <source>
        <dbReference type="Proteomes" id="UP001057877"/>
    </source>
</evidence>